<evidence type="ECO:0000313" key="2">
    <source>
        <dbReference type="EMBL" id="KAK2178684.1"/>
    </source>
</evidence>
<dbReference type="Proteomes" id="UP001209878">
    <property type="component" value="Unassembled WGS sequence"/>
</dbReference>
<keyword evidence="3" id="KW-1185">Reference proteome</keyword>
<name>A0AAD9KW01_RIDPI</name>
<feature type="chain" id="PRO_5041913276" evidence="1">
    <location>
        <begin position="21"/>
        <end position="250"/>
    </location>
</feature>
<evidence type="ECO:0000313" key="3">
    <source>
        <dbReference type="Proteomes" id="UP001209878"/>
    </source>
</evidence>
<proteinExistence type="predicted"/>
<feature type="signal peptide" evidence="1">
    <location>
        <begin position="1"/>
        <end position="20"/>
    </location>
</feature>
<organism evidence="2 3">
    <name type="scientific">Ridgeia piscesae</name>
    <name type="common">Tubeworm</name>
    <dbReference type="NCBI Taxonomy" id="27915"/>
    <lineage>
        <taxon>Eukaryota</taxon>
        <taxon>Metazoa</taxon>
        <taxon>Spiralia</taxon>
        <taxon>Lophotrochozoa</taxon>
        <taxon>Annelida</taxon>
        <taxon>Polychaeta</taxon>
        <taxon>Sedentaria</taxon>
        <taxon>Canalipalpata</taxon>
        <taxon>Sabellida</taxon>
        <taxon>Siboglinidae</taxon>
        <taxon>Ridgeia</taxon>
    </lineage>
</organism>
<reference evidence="2" key="1">
    <citation type="journal article" date="2023" name="Mol. Biol. Evol.">
        <title>Third-Generation Sequencing Reveals the Adaptive Role of the Epigenome in Three Deep-Sea Polychaetes.</title>
        <authorList>
            <person name="Perez M."/>
            <person name="Aroh O."/>
            <person name="Sun Y."/>
            <person name="Lan Y."/>
            <person name="Juniper S.K."/>
            <person name="Young C.R."/>
            <person name="Angers B."/>
            <person name="Qian P.Y."/>
        </authorList>
    </citation>
    <scope>NUCLEOTIDE SEQUENCE</scope>
    <source>
        <strain evidence="2">R07B-5</strain>
    </source>
</reference>
<gene>
    <name evidence="2" type="ORF">NP493_531g04037</name>
</gene>
<comment type="caution">
    <text evidence="2">The sequence shown here is derived from an EMBL/GenBank/DDBJ whole genome shotgun (WGS) entry which is preliminary data.</text>
</comment>
<keyword evidence="1" id="KW-0732">Signal</keyword>
<protein>
    <submittedName>
        <fullName evidence="2">Uncharacterized protein</fullName>
    </submittedName>
</protein>
<dbReference type="AlphaFoldDB" id="A0AAD9KW01"/>
<dbReference type="EMBL" id="JAODUO010000533">
    <property type="protein sequence ID" value="KAK2178684.1"/>
    <property type="molecule type" value="Genomic_DNA"/>
</dbReference>
<evidence type="ECO:0000256" key="1">
    <source>
        <dbReference type="SAM" id="SignalP"/>
    </source>
</evidence>
<accession>A0AAD9KW01</accession>
<sequence>MSSRLYVAICLLQVFLVTWAARPKRVFDLIRDGAAYARIYEGSTASVNMAPPPSRPGGSSGLGWLDNIALDDIDQCKRLRYCHEHFPVPGVQVELGRERATTTATRSSYWFRLPSAINLADVTRVGIVMAIRGTGPLAINVNTTAAYYHGSTVALLTTQKTSRLDAKDATGNNIVCGHVVGDIRQMMVGNPAGGGLWAQVWVTISCAGGNRSHACGASPKLQALIFLVEADANRNGCRNLREHYELERSA</sequence>